<keyword evidence="3" id="KW-0012">Acyltransferase</keyword>
<keyword evidence="1" id="KW-0472">Membrane</keyword>
<feature type="transmembrane region" description="Helical" evidence="1">
    <location>
        <begin position="184"/>
        <end position="201"/>
    </location>
</feature>
<dbReference type="Proteomes" id="UP000614469">
    <property type="component" value="Unassembled WGS sequence"/>
</dbReference>
<dbReference type="Pfam" id="PF01757">
    <property type="entry name" value="Acyl_transf_3"/>
    <property type="match status" value="1"/>
</dbReference>
<keyword evidence="3" id="KW-0808">Transferase</keyword>
<organism evidence="3 4">
    <name type="scientific">Candidatus Desulfolinea nitratireducens</name>
    <dbReference type="NCBI Taxonomy" id="2841698"/>
    <lineage>
        <taxon>Bacteria</taxon>
        <taxon>Bacillati</taxon>
        <taxon>Chloroflexota</taxon>
        <taxon>Anaerolineae</taxon>
        <taxon>Anaerolineales</taxon>
        <taxon>Anaerolineales incertae sedis</taxon>
        <taxon>Candidatus Desulfolinea</taxon>
    </lineage>
</organism>
<feature type="transmembrane region" description="Helical" evidence="1">
    <location>
        <begin position="213"/>
        <end position="231"/>
    </location>
</feature>
<reference evidence="3 4" key="1">
    <citation type="submission" date="2020-08" db="EMBL/GenBank/DDBJ databases">
        <title>Bridging the membrane lipid divide: bacteria of the FCB group superphylum have the potential to synthesize archaeal ether lipids.</title>
        <authorList>
            <person name="Villanueva L."/>
            <person name="Von Meijenfeldt F.A.B."/>
            <person name="Westbye A.B."/>
            <person name="Yadav S."/>
            <person name="Hopmans E.C."/>
            <person name="Dutilh B.E."/>
            <person name="Sinninghe Damste J.S."/>
        </authorList>
    </citation>
    <scope>NUCLEOTIDE SEQUENCE [LARGE SCALE GENOMIC DNA]</scope>
    <source>
        <strain evidence="3">NIOZ-UU36</strain>
    </source>
</reference>
<feature type="transmembrane region" description="Helical" evidence="1">
    <location>
        <begin position="74"/>
        <end position="93"/>
    </location>
</feature>
<evidence type="ECO:0000256" key="1">
    <source>
        <dbReference type="SAM" id="Phobius"/>
    </source>
</evidence>
<evidence type="ECO:0000259" key="2">
    <source>
        <dbReference type="Pfam" id="PF01757"/>
    </source>
</evidence>
<feature type="transmembrane region" description="Helical" evidence="1">
    <location>
        <begin position="36"/>
        <end position="53"/>
    </location>
</feature>
<dbReference type="AlphaFoldDB" id="A0A8J6TJ17"/>
<feature type="transmembrane region" description="Helical" evidence="1">
    <location>
        <begin position="5"/>
        <end position="24"/>
    </location>
</feature>
<feature type="transmembrane region" description="Helical" evidence="1">
    <location>
        <begin position="312"/>
        <end position="330"/>
    </location>
</feature>
<name>A0A8J6TJ17_9CHLR</name>
<feature type="transmembrane region" description="Helical" evidence="1">
    <location>
        <begin position="143"/>
        <end position="164"/>
    </location>
</feature>
<dbReference type="EMBL" id="JACNJN010000086">
    <property type="protein sequence ID" value="MBC8334992.1"/>
    <property type="molecule type" value="Genomic_DNA"/>
</dbReference>
<feature type="transmembrane region" description="Helical" evidence="1">
    <location>
        <begin position="243"/>
        <end position="262"/>
    </location>
</feature>
<dbReference type="PANTHER" id="PTHR37312:SF1">
    <property type="entry name" value="MEMBRANE-BOUND ACYLTRANSFERASE YKRP-RELATED"/>
    <property type="match status" value="1"/>
</dbReference>
<protein>
    <submittedName>
        <fullName evidence="3">Acyltransferase family protein</fullName>
    </submittedName>
</protein>
<dbReference type="PANTHER" id="PTHR37312">
    <property type="entry name" value="MEMBRANE-BOUND ACYLTRANSFERASE YKRP-RELATED"/>
    <property type="match status" value="1"/>
</dbReference>
<dbReference type="InterPro" id="IPR002656">
    <property type="entry name" value="Acyl_transf_3_dom"/>
</dbReference>
<evidence type="ECO:0000313" key="4">
    <source>
        <dbReference type="Proteomes" id="UP000614469"/>
    </source>
</evidence>
<feature type="transmembrane region" description="Helical" evidence="1">
    <location>
        <begin position="274"/>
        <end position="292"/>
    </location>
</feature>
<accession>A0A8J6TJ17</accession>
<evidence type="ECO:0000313" key="3">
    <source>
        <dbReference type="EMBL" id="MBC8334992.1"/>
    </source>
</evidence>
<feature type="domain" description="Acyltransferase 3" evidence="2">
    <location>
        <begin position="6"/>
        <end position="324"/>
    </location>
</feature>
<keyword evidence="1" id="KW-0812">Transmembrane</keyword>
<proteinExistence type="predicted"/>
<comment type="caution">
    <text evidence="3">The sequence shown here is derived from an EMBL/GenBank/DDBJ whole genome shotgun (WGS) entry which is preliminary data.</text>
</comment>
<sequence>MQKRVLYIDIAKGIGILLVVLAHNDLSGYHPYLHRFIYAFHMPLFFFLSGIFFKPERKFKELFKRRFDGLIKPLIFVILLIYGISVFFGKMSFATAGGRLLKSFYMTGPYLNWVQLWFLPILFLSNLYAYFFYKVTNPISKKWIRWTILLITLWIGTLILPHTWPLEIELFGKSLTLQGAPANVDLVLLAGFFFILGREIYQNIPEDFFSSKITFFASAILLFGMVTFLDIPVDFNIRLYTSLPLNTLEAIAGIIFILSLSRQIELYSEKLSRLFKYIGSLTLSILVFHVPIQEMVNNKLTPYIGQNDLTVLLAFLAGVLGPIFIHEFFIRPNPRVGAWFGLSKAKLAEK</sequence>
<dbReference type="GO" id="GO:0016747">
    <property type="term" value="F:acyltransferase activity, transferring groups other than amino-acyl groups"/>
    <property type="evidence" value="ECO:0007669"/>
    <property type="project" value="InterPro"/>
</dbReference>
<dbReference type="InterPro" id="IPR052734">
    <property type="entry name" value="Nod_factor_acetyltransferase"/>
</dbReference>
<gene>
    <name evidence="3" type="ORF">H8E29_07000</name>
</gene>
<keyword evidence="1" id="KW-1133">Transmembrane helix</keyword>
<feature type="transmembrane region" description="Helical" evidence="1">
    <location>
        <begin position="113"/>
        <end position="131"/>
    </location>
</feature>